<dbReference type="EMBL" id="JMPR01000028">
    <property type="protein sequence ID" value="KFD19739.1"/>
    <property type="molecule type" value="Genomic_DNA"/>
</dbReference>
<evidence type="ECO:0000313" key="3">
    <source>
        <dbReference type="Proteomes" id="UP000028602"/>
    </source>
</evidence>
<dbReference type="Proteomes" id="UP000028602">
    <property type="component" value="Unassembled WGS sequence"/>
</dbReference>
<dbReference type="AlphaFoldDB" id="A0A085JGZ3"/>
<keyword evidence="3" id="KW-1185">Reference proteome</keyword>
<name>A0A085JGZ3_9GAMM</name>
<organism evidence="2 3">
    <name type="scientific">Tatumella ptyseos ATCC 33301</name>
    <dbReference type="NCBI Taxonomy" id="1005995"/>
    <lineage>
        <taxon>Bacteria</taxon>
        <taxon>Pseudomonadati</taxon>
        <taxon>Pseudomonadota</taxon>
        <taxon>Gammaproteobacteria</taxon>
        <taxon>Enterobacterales</taxon>
        <taxon>Erwiniaceae</taxon>
        <taxon>Tatumella</taxon>
    </lineage>
</organism>
<accession>A0A085JGZ3</accession>
<sequence>MNKLSIRSNSDEKISANTKKPGKQHMPGFRDEALKLAGRISLAATARGPSLYEYQC</sequence>
<evidence type="ECO:0000313" key="2">
    <source>
        <dbReference type="EMBL" id="KFD19739.1"/>
    </source>
</evidence>
<proteinExistence type="predicted"/>
<gene>
    <name evidence="2" type="ORF">GTPT_1671</name>
</gene>
<comment type="caution">
    <text evidence="2">The sequence shown here is derived from an EMBL/GenBank/DDBJ whole genome shotgun (WGS) entry which is preliminary data.</text>
</comment>
<feature type="region of interest" description="Disordered" evidence="1">
    <location>
        <begin position="1"/>
        <end position="30"/>
    </location>
</feature>
<evidence type="ECO:0000256" key="1">
    <source>
        <dbReference type="SAM" id="MobiDB-lite"/>
    </source>
</evidence>
<protein>
    <submittedName>
        <fullName evidence="2">Uncharacterized protein</fullName>
    </submittedName>
</protein>
<reference evidence="2 3" key="1">
    <citation type="submission" date="2014-05" db="EMBL/GenBank/DDBJ databases">
        <title>ATOL: Assembling a taxonomically balanced genome-scale reconstruction of the evolutionary history of the Enterobacteriaceae.</title>
        <authorList>
            <person name="Plunkett G.III."/>
            <person name="Neeno-Eckwall E.C."/>
            <person name="Glasner J.D."/>
            <person name="Perna N.T."/>
        </authorList>
    </citation>
    <scope>NUCLEOTIDE SEQUENCE [LARGE SCALE GENOMIC DNA]</scope>
    <source>
        <strain evidence="2 3">ATCC 33301</strain>
    </source>
</reference>